<proteinExistence type="predicted"/>
<evidence type="ECO:0000256" key="2">
    <source>
        <dbReference type="ARBA" id="ARBA00022679"/>
    </source>
</evidence>
<reference evidence="3" key="1">
    <citation type="submission" date="2021-04" db="EMBL/GenBank/DDBJ databases">
        <title>Biosynthetic gene clusters of Dactylosporangioum roseum.</title>
        <authorList>
            <person name="Hartkoorn R.C."/>
            <person name="Beaudoing E."/>
            <person name="Hot D."/>
            <person name="Moureu S."/>
        </authorList>
    </citation>
    <scope>NUCLEOTIDE SEQUENCE</scope>
    <source>
        <strain evidence="3">NRRL B-16295</strain>
    </source>
</reference>
<name>A0ABY5YWE9_9ACTN</name>
<dbReference type="Pfam" id="PF01075">
    <property type="entry name" value="Glyco_transf_9"/>
    <property type="match status" value="1"/>
</dbReference>
<dbReference type="Proteomes" id="UP001058271">
    <property type="component" value="Chromosome"/>
</dbReference>
<dbReference type="CDD" id="cd03789">
    <property type="entry name" value="GT9_LPS_heptosyltransferase"/>
    <property type="match status" value="1"/>
</dbReference>
<dbReference type="SUPFAM" id="SSF53756">
    <property type="entry name" value="UDP-Glycosyltransferase/glycogen phosphorylase"/>
    <property type="match status" value="1"/>
</dbReference>
<keyword evidence="1" id="KW-0328">Glycosyltransferase</keyword>
<accession>A0ABY5YWE9</accession>
<keyword evidence="2" id="KW-0808">Transferase</keyword>
<organism evidence="3 4">
    <name type="scientific">Dactylosporangium roseum</name>
    <dbReference type="NCBI Taxonomy" id="47989"/>
    <lineage>
        <taxon>Bacteria</taxon>
        <taxon>Bacillati</taxon>
        <taxon>Actinomycetota</taxon>
        <taxon>Actinomycetes</taxon>
        <taxon>Micromonosporales</taxon>
        <taxon>Micromonosporaceae</taxon>
        <taxon>Dactylosporangium</taxon>
    </lineage>
</organism>
<gene>
    <name evidence="3" type="ORF">Drose_22685</name>
</gene>
<dbReference type="RefSeq" id="WP_260723350.1">
    <property type="nucleotide sequence ID" value="NZ_CP073721.1"/>
</dbReference>
<evidence type="ECO:0000313" key="3">
    <source>
        <dbReference type="EMBL" id="UWZ34059.1"/>
    </source>
</evidence>
<evidence type="ECO:0000313" key="4">
    <source>
        <dbReference type="Proteomes" id="UP001058271"/>
    </source>
</evidence>
<protein>
    <submittedName>
        <fullName evidence="3">Glycosyltransferase family 9 protein</fullName>
    </submittedName>
</protein>
<dbReference type="PANTHER" id="PTHR30160">
    <property type="entry name" value="TETRAACYLDISACCHARIDE 4'-KINASE-RELATED"/>
    <property type="match status" value="1"/>
</dbReference>
<sequence length="300" mass="31805">MILVLRALGVGDLATGVPALRGVRRAFPGRRLVLAAPAWLGPLVALTGAVDELLRCAGLDDPPRATRPDVAVNLHGKGPQSHDLLRSTRPARLLAFGGSGPRWTDEEHEVTRWCRMLAWYGIPCDPEDLGLELPPAPVTGVTIVHPGAKSVSRRWPAERFAAVTRALVRAGHDVVVTGSAAEQPLAARVAELAGLPGRAVLAGRTGLRDLAGLVGHARLLVSGDTGVAHLATAYRTPSVVLFGPMPPDRWGPPPDRPWHRAIWHGRTAEPGDRGDEPHPALLAVTPDEVLSEALLLPTVA</sequence>
<dbReference type="InterPro" id="IPR051199">
    <property type="entry name" value="LPS_LOS_Heptosyltrfase"/>
</dbReference>
<dbReference type="PANTHER" id="PTHR30160:SF1">
    <property type="entry name" value="LIPOPOLYSACCHARIDE 1,2-N-ACETYLGLUCOSAMINETRANSFERASE-RELATED"/>
    <property type="match status" value="1"/>
</dbReference>
<keyword evidence="4" id="KW-1185">Reference proteome</keyword>
<dbReference type="InterPro" id="IPR002201">
    <property type="entry name" value="Glyco_trans_9"/>
</dbReference>
<evidence type="ECO:0000256" key="1">
    <source>
        <dbReference type="ARBA" id="ARBA00022676"/>
    </source>
</evidence>
<dbReference type="EMBL" id="CP073721">
    <property type="protein sequence ID" value="UWZ34059.1"/>
    <property type="molecule type" value="Genomic_DNA"/>
</dbReference>
<dbReference type="Gene3D" id="3.40.50.2000">
    <property type="entry name" value="Glycogen Phosphorylase B"/>
    <property type="match status" value="2"/>
</dbReference>